<dbReference type="Gene3D" id="3.30.505.10">
    <property type="entry name" value="SH2 domain"/>
    <property type="match status" value="1"/>
</dbReference>
<dbReference type="GO" id="GO:0008284">
    <property type="term" value="P:positive regulation of cell population proliferation"/>
    <property type="evidence" value="ECO:0007669"/>
    <property type="project" value="UniProtKB-ARBA"/>
</dbReference>
<dbReference type="EMBL" id="MUZQ01000723">
    <property type="protein sequence ID" value="OWK49758.1"/>
    <property type="molecule type" value="Genomic_DNA"/>
</dbReference>
<feature type="active site" description="Proton acceptor" evidence="10">
    <location>
        <position position="943"/>
    </location>
</feature>
<dbReference type="InterPro" id="IPR041155">
    <property type="entry name" value="FERM_F1"/>
</dbReference>
<dbReference type="InterPro" id="IPR041046">
    <property type="entry name" value="FERM_F2"/>
</dbReference>
<evidence type="ECO:0000256" key="9">
    <source>
        <dbReference type="ARBA" id="ARBA00051245"/>
    </source>
</evidence>
<evidence type="ECO:0000259" key="17">
    <source>
        <dbReference type="PROSITE" id="PS50011"/>
    </source>
</evidence>
<dbReference type="PROSITE" id="PS50011">
    <property type="entry name" value="PROTEIN_KINASE_DOM"/>
    <property type="match status" value="2"/>
</dbReference>
<keyword evidence="2 14" id="KW-0808">Transferase</keyword>
<dbReference type="GO" id="GO:0030154">
    <property type="term" value="P:cell differentiation"/>
    <property type="evidence" value="ECO:0007669"/>
    <property type="project" value="TreeGrafter"/>
</dbReference>
<keyword evidence="8 14" id="KW-0829">Tyrosine-protein kinase</keyword>
<dbReference type="Gene3D" id="3.30.200.20">
    <property type="entry name" value="Phosphorylase Kinase, domain 1"/>
    <property type="match status" value="2"/>
</dbReference>
<evidence type="ECO:0000256" key="3">
    <source>
        <dbReference type="ARBA" id="ARBA00022737"/>
    </source>
</evidence>
<dbReference type="GO" id="GO:0035556">
    <property type="term" value="P:intracellular signal transduction"/>
    <property type="evidence" value="ECO:0007669"/>
    <property type="project" value="InterPro"/>
</dbReference>
<evidence type="ECO:0000256" key="8">
    <source>
        <dbReference type="ARBA" id="ARBA00023137"/>
    </source>
</evidence>
<dbReference type="PROSITE" id="PS50057">
    <property type="entry name" value="FERM_3"/>
    <property type="match status" value="1"/>
</dbReference>
<dbReference type="CDD" id="cd14473">
    <property type="entry name" value="FERM_B-lobe"/>
    <property type="match status" value="1"/>
</dbReference>
<dbReference type="PROSITE" id="PS50001">
    <property type="entry name" value="SH2"/>
    <property type="match status" value="1"/>
</dbReference>
<dbReference type="InterPro" id="IPR019749">
    <property type="entry name" value="Band_41_domain"/>
</dbReference>
<comment type="similarity">
    <text evidence="14">Belongs to the protein kinase superfamily. Tyr protein kinase family.</text>
</comment>
<dbReference type="Pfam" id="PF21990">
    <property type="entry name" value="SH2_1"/>
    <property type="match status" value="1"/>
</dbReference>
<dbReference type="SUPFAM" id="SSF55550">
    <property type="entry name" value="SH2 domain"/>
    <property type="match status" value="1"/>
</dbReference>
<dbReference type="PROSITE" id="PS00107">
    <property type="entry name" value="PROTEIN_KINASE_ATP"/>
    <property type="match status" value="1"/>
</dbReference>
<dbReference type="InterPro" id="IPR000719">
    <property type="entry name" value="Prot_kinase_dom"/>
</dbReference>
<keyword evidence="3" id="KW-0677">Repeat</keyword>
<keyword evidence="4 11" id="KW-0547">Nucleotide-binding</keyword>
<feature type="binding site" evidence="11">
    <location>
        <begin position="781"/>
        <end position="789"/>
    </location>
    <ligand>
        <name>ATP</name>
        <dbReference type="ChEBI" id="CHEBI:30616"/>
    </ligand>
</feature>
<dbReference type="InterPro" id="IPR017441">
    <property type="entry name" value="Protein_kinase_ATP_BS"/>
</dbReference>
<dbReference type="Proteomes" id="UP000197619">
    <property type="component" value="Unassembled WGS sequence"/>
</dbReference>
<dbReference type="PRINTS" id="PR01826">
    <property type="entry name" value="JANUSKINASE3"/>
</dbReference>
<dbReference type="Gene3D" id="1.10.510.10">
    <property type="entry name" value="Transferase(Phosphotransferase) domain 1"/>
    <property type="match status" value="2"/>
</dbReference>
<evidence type="ECO:0000256" key="4">
    <source>
        <dbReference type="ARBA" id="ARBA00022741"/>
    </source>
</evidence>
<dbReference type="SMART" id="SM00295">
    <property type="entry name" value="B41"/>
    <property type="match status" value="1"/>
</dbReference>
<evidence type="ECO:0000256" key="14">
    <source>
        <dbReference type="RuleBase" id="RU362096"/>
    </source>
</evidence>
<dbReference type="InterPro" id="IPR000299">
    <property type="entry name" value="FERM_domain"/>
</dbReference>
<accession>A0A218U7X2</accession>
<dbReference type="InterPro" id="IPR011993">
    <property type="entry name" value="PH-like_dom_sf"/>
</dbReference>
<name>A0A218U7X2_9PASE</name>
<evidence type="ECO:0000256" key="13">
    <source>
        <dbReference type="PROSITE-ProRule" id="PRU10141"/>
    </source>
</evidence>
<evidence type="ECO:0000256" key="7">
    <source>
        <dbReference type="ARBA" id="ARBA00022999"/>
    </source>
</evidence>
<keyword evidence="1" id="KW-0597">Phosphoprotein</keyword>
<dbReference type="SUPFAM" id="SSF50729">
    <property type="entry name" value="PH domain-like"/>
    <property type="match status" value="1"/>
</dbReference>
<dbReference type="GO" id="GO:0016020">
    <property type="term" value="C:membrane"/>
    <property type="evidence" value="ECO:0007669"/>
    <property type="project" value="InterPro"/>
</dbReference>
<dbReference type="SMART" id="SM00252">
    <property type="entry name" value="SH2"/>
    <property type="match status" value="1"/>
</dbReference>
<keyword evidence="20" id="KW-1185">Reference proteome</keyword>
<evidence type="ECO:0000259" key="18">
    <source>
        <dbReference type="PROSITE" id="PS50057"/>
    </source>
</evidence>
<proteinExistence type="inferred from homology"/>
<dbReference type="GO" id="GO:0004715">
    <property type="term" value="F:non-membrane spanning protein tyrosine kinase activity"/>
    <property type="evidence" value="ECO:0007669"/>
    <property type="project" value="UniProtKB-EC"/>
</dbReference>
<feature type="domain" description="Protein kinase" evidence="17">
    <location>
        <begin position="485"/>
        <end position="734"/>
    </location>
</feature>
<comment type="caution">
    <text evidence="19">The sequence shown here is derived from an EMBL/GenBank/DDBJ whole genome shotgun (WGS) entry which is preliminary data.</text>
</comment>
<dbReference type="STRING" id="299123.ENSLSDP00000007206"/>
<dbReference type="InterPro" id="IPR008266">
    <property type="entry name" value="Tyr_kinase_AS"/>
</dbReference>
<feature type="binding site" evidence="13">
    <location>
        <position position="809"/>
    </location>
    <ligand>
        <name>ATP</name>
        <dbReference type="ChEBI" id="CHEBI:30616"/>
    </ligand>
</feature>
<organism evidence="19 20">
    <name type="scientific">Lonchura striata</name>
    <name type="common">white-rumped munia</name>
    <dbReference type="NCBI Taxonomy" id="40157"/>
    <lineage>
        <taxon>Eukaryota</taxon>
        <taxon>Metazoa</taxon>
        <taxon>Chordata</taxon>
        <taxon>Craniata</taxon>
        <taxon>Vertebrata</taxon>
        <taxon>Euteleostomi</taxon>
        <taxon>Archelosauria</taxon>
        <taxon>Archosauria</taxon>
        <taxon>Dinosauria</taxon>
        <taxon>Saurischia</taxon>
        <taxon>Theropoda</taxon>
        <taxon>Coelurosauria</taxon>
        <taxon>Aves</taxon>
        <taxon>Neognathae</taxon>
        <taxon>Neoaves</taxon>
        <taxon>Telluraves</taxon>
        <taxon>Australaves</taxon>
        <taxon>Passeriformes</taxon>
        <taxon>Passeroidea</taxon>
        <taxon>Estrildidae</taxon>
        <taxon>Estrildinae</taxon>
        <taxon>Lonchura</taxon>
    </lineage>
</organism>
<sequence length="1064" mass="117730">MAPLGEETPLIGGRSYSLSSAESGTLQVFLYHRAPAPRRAPGSAAGTLSFTFGEYTAEELCVRAAKACGVLPVCHPLFALATEDLSCWFPPNHMFTVDESCSQVVVYRIRFFFPNWCGLGQSHRFQLLNGRASPVLDYPVIDYLFAQSRSDFIGGRVAVGLSLPTQEQCLSLAVLDMLRIAKEQRQSPAQVCSHVSYKSCLPAPLRSQIQQHNFVTRKRLRRRFGKSLRRLGGCHTDGPQLKLKYLLDLERLQRRRSEEIFHVRSPGSAAPVAIHVSGDGGVAWSCGGSEVLRGGGPRCGALRDGLVTRSVPSQSRQHFCDFPDIADISIKQAASRDGGPVENRLVTVTKADNRVLEVEFATLREARSFVALLDGYYRLTADAQHYFCREVAPPRLLEDLENQCHGPISAEFAVNKLEAAGGAPGLFLLRRSPQDFDSYLLTVCVQTRSGRDYKRCRIRRDEDGHLWLSGVARRFCSLRELLGTYGHRGLQAEGAPMRLEVACPPRPKGDTGGGMAERDVMDSSHRNCLESFLEAASTMSQLSHKHLVLLHGVSLGKDSVMVQEYVRHGPLDLYLRKNRGAVTTGWKLTEDKKIPHGNVSAKKVLLAREGDTARGSPPFIKLNDPGVSVTVLARDMLVERIPWVAPECVSNPGSLALPADKWGFGATLWEIFSGGNMPLSLLEPQRKLEFYQGCQQLPAPKWPELATLVAQCMEYEPQRRPCFRALIRDLNSLITSDYELLSDLSLTDVTLRDGFWGHDSLAMSQDPEHFQERHLKYISLLGKGNFGSVELCRYDPLGDSTGELVAVKKLQQDSAKEIRDFEREIQILHSERIPDAGSGHGGAGLAAGMRGLRLVMEFLPNGCLRDFLQKNQPRLEHGTLLLYAWQICKSNAVGHPVSSRDEPPGTHPGVAQPWDAAVSPLPSAAASRQGMEYLGAQRCVHRDLASRNILVESDSHVKIGDFGLAKLLPQDKDYYVVREPGQSPVFWYAPESLADNIFSCASDTWSFGVLLYELFTYSSKSRSPSEVYTLMLSCWAFAPGARPTFGELSPKIEALRNGRSKTRG</sequence>
<evidence type="ECO:0000256" key="5">
    <source>
        <dbReference type="ARBA" id="ARBA00022777"/>
    </source>
</evidence>
<dbReference type="InterPro" id="IPR036860">
    <property type="entry name" value="SH2_dom_sf"/>
</dbReference>
<dbReference type="PANTHER" id="PTHR45807">
    <property type="entry name" value="TYROSINE-PROTEIN KINASE HOPSCOTCH"/>
    <property type="match status" value="1"/>
</dbReference>
<dbReference type="PIRSF" id="PIRSF000636">
    <property type="entry name" value="TyrPK_Jak"/>
    <property type="match status" value="1"/>
</dbReference>
<feature type="domain" description="SH2" evidence="16">
    <location>
        <begin position="403"/>
        <end position="503"/>
    </location>
</feature>
<evidence type="ECO:0000313" key="19">
    <source>
        <dbReference type="EMBL" id="OWK49758.1"/>
    </source>
</evidence>
<evidence type="ECO:0000313" key="20">
    <source>
        <dbReference type="Proteomes" id="UP000197619"/>
    </source>
</evidence>
<dbReference type="Pfam" id="PF18377">
    <property type="entry name" value="FERM_F2"/>
    <property type="match status" value="1"/>
</dbReference>
<evidence type="ECO:0000256" key="1">
    <source>
        <dbReference type="ARBA" id="ARBA00022553"/>
    </source>
</evidence>
<dbReference type="EC" id="2.7.10.2" evidence="14"/>
<evidence type="ECO:0000259" key="16">
    <source>
        <dbReference type="PROSITE" id="PS50001"/>
    </source>
</evidence>
<dbReference type="InterPro" id="IPR019748">
    <property type="entry name" value="FERM_central"/>
</dbReference>
<keyword evidence="5 14" id="KW-0418">Kinase</keyword>
<keyword evidence="7 12" id="KW-0727">SH2 domain</keyword>
<dbReference type="SUPFAM" id="SSF56112">
    <property type="entry name" value="Protein kinase-like (PK-like)"/>
    <property type="match status" value="3"/>
</dbReference>
<gene>
    <name evidence="19" type="primary">JAK3</name>
    <name evidence="19" type="ORF">RLOC_00002563</name>
</gene>
<reference evidence="19 20" key="1">
    <citation type="submission" date="2017-05" db="EMBL/GenBank/DDBJ databases">
        <title>Genome of assembly of the Bengalese finch, Lonchura striata domestica.</title>
        <authorList>
            <person name="Colquitt B.M."/>
            <person name="Brainard M.S."/>
        </authorList>
    </citation>
    <scope>NUCLEOTIDE SEQUENCE [LARGE SCALE GENOMIC DNA]</scope>
    <source>
        <strain evidence="19">White83orange57</strain>
    </source>
</reference>
<feature type="region of interest" description="Disordered" evidence="15">
    <location>
        <begin position="895"/>
        <end position="914"/>
    </location>
</feature>
<dbReference type="GO" id="GO:0050865">
    <property type="term" value="P:regulation of cell activation"/>
    <property type="evidence" value="ECO:0007669"/>
    <property type="project" value="UniProtKB-ARBA"/>
</dbReference>
<evidence type="ECO:0000256" key="15">
    <source>
        <dbReference type="SAM" id="MobiDB-lite"/>
    </source>
</evidence>
<dbReference type="Pfam" id="PF17887">
    <property type="entry name" value="Jak1_Phl"/>
    <property type="match status" value="1"/>
</dbReference>
<evidence type="ECO:0000256" key="10">
    <source>
        <dbReference type="PIRSR" id="PIRSR000636-1"/>
    </source>
</evidence>
<dbReference type="AlphaFoldDB" id="A0A218U7X2"/>
<dbReference type="InterPro" id="IPR041381">
    <property type="entry name" value="JAK1-3/TYK2_PHL_dom"/>
</dbReference>
<dbReference type="GO" id="GO:0005524">
    <property type="term" value="F:ATP binding"/>
    <property type="evidence" value="ECO:0007669"/>
    <property type="project" value="UniProtKB-UniRule"/>
</dbReference>
<evidence type="ECO:0000256" key="12">
    <source>
        <dbReference type="PROSITE-ProRule" id="PRU00191"/>
    </source>
</evidence>
<evidence type="ECO:0000256" key="2">
    <source>
        <dbReference type="ARBA" id="ARBA00022679"/>
    </source>
</evidence>
<dbReference type="InterPro" id="IPR011009">
    <property type="entry name" value="Kinase-like_dom_sf"/>
</dbReference>
<dbReference type="GO" id="GO:0022407">
    <property type="term" value="P:regulation of cell-cell adhesion"/>
    <property type="evidence" value="ECO:0007669"/>
    <property type="project" value="UniProtKB-ARBA"/>
</dbReference>
<dbReference type="Gene3D" id="2.30.29.30">
    <property type="entry name" value="Pleckstrin-homology domain (PH domain)/Phosphotyrosine-binding domain (PTB)"/>
    <property type="match status" value="1"/>
</dbReference>
<dbReference type="FunFam" id="3.30.505.10:FF:000073">
    <property type="entry name" value="Tyrosine-protein kinase"/>
    <property type="match status" value="1"/>
</dbReference>
<evidence type="ECO:0000256" key="6">
    <source>
        <dbReference type="ARBA" id="ARBA00022840"/>
    </source>
</evidence>
<protein>
    <recommendedName>
        <fullName evidence="14">Tyrosine-protein kinase</fullName>
        <ecNumber evidence="14">2.7.10.2</ecNumber>
    </recommendedName>
</protein>
<dbReference type="GO" id="GO:0007259">
    <property type="term" value="P:cell surface receptor signaling pathway via JAK-STAT"/>
    <property type="evidence" value="ECO:0007669"/>
    <property type="project" value="TreeGrafter"/>
</dbReference>
<dbReference type="GO" id="GO:0060397">
    <property type="term" value="P:growth hormone receptor signaling pathway via JAK-STAT"/>
    <property type="evidence" value="ECO:0007669"/>
    <property type="project" value="TreeGrafter"/>
</dbReference>
<dbReference type="GO" id="GO:0005131">
    <property type="term" value="F:growth hormone receptor binding"/>
    <property type="evidence" value="ECO:0007669"/>
    <property type="project" value="TreeGrafter"/>
</dbReference>
<dbReference type="InterPro" id="IPR020775">
    <property type="entry name" value="Tyr_kinase_non-rcpt_Jak3"/>
</dbReference>
<dbReference type="Pfam" id="PF18379">
    <property type="entry name" value="FERM_F1"/>
    <property type="match status" value="1"/>
</dbReference>
<evidence type="ECO:0000256" key="11">
    <source>
        <dbReference type="PIRSR" id="PIRSR000636-2"/>
    </source>
</evidence>
<feature type="domain" description="FERM" evidence="18">
    <location>
        <begin position="24"/>
        <end position="384"/>
    </location>
</feature>
<dbReference type="InterPro" id="IPR000980">
    <property type="entry name" value="SH2"/>
</dbReference>
<keyword evidence="6 11" id="KW-0067">ATP-binding</keyword>
<dbReference type="InterPro" id="IPR001245">
    <property type="entry name" value="Ser-Thr/Tyr_kinase_cat_dom"/>
</dbReference>
<dbReference type="GO" id="GO:0019221">
    <property type="term" value="P:cytokine-mediated signaling pathway"/>
    <property type="evidence" value="ECO:0007669"/>
    <property type="project" value="TreeGrafter"/>
</dbReference>
<dbReference type="PROSITE" id="PS00109">
    <property type="entry name" value="PROTEIN_KINASE_TYR"/>
    <property type="match status" value="1"/>
</dbReference>
<feature type="binding site" evidence="11">
    <location>
        <position position="808"/>
    </location>
    <ligand>
        <name>ATP</name>
        <dbReference type="ChEBI" id="CHEBI:30616"/>
    </ligand>
</feature>
<dbReference type="InterPro" id="IPR051286">
    <property type="entry name" value="JAK"/>
</dbReference>
<dbReference type="GO" id="GO:0005829">
    <property type="term" value="C:cytosol"/>
    <property type="evidence" value="ECO:0007669"/>
    <property type="project" value="TreeGrafter"/>
</dbReference>
<feature type="domain" description="Protein kinase" evidence="17">
    <location>
        <begin position="775"/>
        <end position="1064"/>
    </location>
</feature>
<dbReference type="InterPro" id="IPR020635">
    <property type="entry name" value="Tyr_kinase_cat_dom"/>
</dbReference>
<dbReference type="InterPro" id="IPR016251">
    <property type="entry name" value="Tyr_kinase_non-rcpt_Jak/Tyk2"/>
</dbReference>
<dbReference type="Pfam" id="PF07714">
    <property type="entry name" value="PK_Tyr_Ser-Thr"/>
    <property type="match status" value="3"/>
</dbReference>
<comment type="catalytic activity">
    <reaction evidence="9 14">
        <text>L-tyrosyl-[protein] + ATP = O-phospho-L-tyrosyl-[protein] + ADP + H(+)</text>
        <dbReference type="Rhea" id="RHEA:10596"/>
        <dbReference type="Rhea" id="RHEA-COMP:10136"/>
        <dbReference type="Rhea" id="RHEA-COMP:20101"/>
        <dbReference type="ChEBI" id="CHEBI:15378"/>
        <dbReference type="ChEBI" id="CHEBI:30616"/>
        <dbReference type="ChEBI" id="CHEBI:46858"/>
        <dbReference type="ChEBI" id="CHEBI:61978"/>
        <dbReference type="ChEBI" id="CHEBI:456216"/>
        <dbReference type="EC" id="2.7.10.2"/>
    </reaction>
</comment>
<dbReference type="PANTHER" id="PTHR45807:SF3">
    <property type="entry name" value="TYROSINE-PROTEIN KINASE JAK3"/>
    <property type="match status" value="1"/>
</dbReference>
<dbReference type="SMART" id="SM00219">
    <property type="entry name" value="TyrKc"/>
    <property type="match status" value="1"/>
</dbReference>